<dbReference type="Pfam" id="PF00931">
    <property type="entry name" value="NB-ARC"/>
    <property type="match status" value="1"/>
</dbReference>
<dbReference type="GO" id="GO:0043531">
    <property type="term" value="F:ADP binding"/>
    <property type="evidence" value="ECO:0007669"/>
    <property type="project" value="InterPro"/>
</dbReference>
<evidence type="ECO:0000256" key="5">
    <source>
        <dbReference type="ARBA" id="ARBA00023054"/>
    </source>
</evidence>
<dbReference type="Pfam" id="PF23282">
    <property type="entry name" value="WHD_ROQ1"/>
    <property type="match status" value="1"/>
</dbReference>
<dbReference type="PANTHER" id="PTHR11017">
    <property type="entry name" value="LEUCINE-RICH REPEAT-CONTAINING PROTEIN"/>
    <property type="match status" value="1"/>
</dbReference>
<evidence type="ECO:0000259" key="7">
    <source>
        <dbReference type="PROSITE" id="PS50104"/>
    </source>
</evidence>
<dbReference type="InterPro" id="IPR027417">
    <property type="entry name" value="P-loop_NTPase"/>
</dbReference>
<name>A0AAE1QUH1_9SOLA</name>
<evidence type="ECO:0000256" key="3">
    <source>
        <dbReference type="ARBA" id="ARBA00022737"/>
    </source>
</evidence>
<keyword evidence="3" id="KW-0677">Repeat</keyword>
<dbReference type="InterPro" id="IPR001611">
    <property type="entry name" value="Leu-rich_rpt"/>
</dbReference>
<dbReference type="SUPFAM" id="SSF46785">
    <property type="entry name" value="Winged helix' DNA-binding domain"/>
    <property type="match status" value="1"/>
</dbReference>
<dbReference type="SUPFAM" id="SSF52200">
    <property type="entry name" value="Toll/Interleukin receptor TIR domain"/>
    <property type="match status" value="1"/>
</dbReference>
<dbReference type="InterPro" id="IPR032675">
    <property type="entry name" value="LRR_dom_sf"/>
</dbReference>
<keyword evidence="6" id="KW-0472">Membrane</keyword>
<keyword evidence="2" id="KW-0433">Leucine-rich repeat</keyword>
<dbReference type="InterPro" id="IPR002182">
    <property type="entry name" value="NB-ARC"/>
</dbReference>
<dbReference type="AlphaFoldDB" id="A0AAE1QUH1"/>
<dbReference type="InterPro" id="IPR035897">
    <property type="entry name" value="Toll_tir_struct_dom_sf"/>
</dbReference>
<dbReference type="Gene3D" id="3.40.50.10140">
    <property type="entry name" value="Toll/interleukin-1 receptor homology (TIR) domain"/>
    <property type="match status" value="1"/>
</dbReference>
<evidence type="ECO:0000313" key="9">
    <source>
        <dbReference type="Proteomes" id="UP001291623"/>
    </source>
</evidence>
<comment type="caution">
    <text evidence="8">The sequence shown here is derived from an EMBL/GenBank/DDBJ whole genome shotgun (WGS) entry which is preliminary data.</text>
</comment>
<evidence type="ECO:0000313" key="8">
    <source>
        <dbReference type="EMBL" id="KAK4339840.1"/>
    </source>
</evidence>
<sequence length="1111" mass="125984">MEQQVPSKSSISYHVFLSFRAQDTGKTFTDHLHRNLARAGFLVFTYNHNGGDNDDDQEKRVDLKSKLKKGIEQSRMSVIVLSQNYASSERCLDELVMILEQKRNFGHIVLPVFFNVDPSDVRKQKGSIGEENFRMVNGESHKVEGWSKALKEVADLGGMPLQNQADGHEAMFIKNIIGVVVNKLRPRAVDNAPNLVGIDHRAADIIRWLQDISTNVGIYVISGIGGIGKTTLAKFVYNSNARSFEGSSFLANIREMAKQCNGLVRLQKQVLYDIVGKKERISNVDEGIMMIEDALRCKRILFVLDDVDEVDQISTILGMRNWHNPAIKIIITTRNDSLLKPSAPHKVHKVEVLNEFDALNLFSWHAFGEDHPFEGYLELSKKVLLHCAGLPLALRVLGSALSGRSPGVWRSALEKLETIPDGHVIQKLKLSFDSLEDDHDKDIFLHIAFFFLDMNRDDTVKILDGFGFHTIIGIQNLIDKSLLTVNNLNKLEMHQLLQDLGRDIVRRESGNPGNRSRLRNNKNSFRVLRDKNGTDRIEGIILDMPMLMEDKSAKHAIDTSLRNSNYNIETDAFTMMRNLRVLKLNDVNLIGCYKEFPKRLKWLYWRKCPLKSVPSDFPWESLVSIDMRYSCLQQTWSGTEFLRFLRILNLSHSWELTRTPSFSGMPLLEKLILKDCVELVDIDESICCLREIALLNLKDCKNIRKLPRNIGKLKSLKTLDISFCSSLECLPMGLRMIDSLEVLRADGIGLNQILCTTNECKSLQALFSSWISKPRISPEISWAFLPNSLVSLSLVSCSLSDESFSQKFSGPPLLQNLDLSGNSISCLPEWVKSLPQLRNLSVQSCKMLKSLTEIPSCISELSIQGCSSLERITYQSILLKYTLAYDEECGNLVLIQGEYKLEALENAGVHILERFDLNLERMENAMVKINDFADSEDKRLPLQGLYEHGVFSTFLPGNRIPNSFFSGKNINGISFTIAEPLNNVRGLSIAVVYICSEHQNHSRAYWQKQQNIVHNRTKDLKWIHSPNIFGMPEGTEEMTWLSHWEFGNLLEVGDKISILVSLSRLKIKEFGVKLVCDEQENCTIASQVLMFSNDNVPGDVSRRGRVFKVGR</sequence>
<dbReference type="GO" id="GO:0005524">
    <property type="term" value="F:ATP binding"/>
    <property type="evidence" value="ECO:0007669"/>
    <property type="project" value="UniProtKB-KW"/>
</dbReference>
<dbReference type="InterPro" id="IPR042197">
    <property type="entry name" value="Apaf_helical"/>
</dbReference>
<dbReference type="PROSITE" id="PS51450">
    <property type="entry name" value="LRR"/>
    <property type="match status" value="1"/>
</dbReference>
<dbReference type="InterPro" id="IPR058192">
    <property type="entry name" value="WHD_ROQ1-like"/>
</dbReference>
<dbReference type="SMART" id="SM00255">
    <property type="entry name" value="TIR"/>
    <property type="match status" value="1"/>
</dbReference>
<dbReference type="Gene3D" id="3.80.10.10">
    <property type="entry name" value="Ribonuclease Inhibitor"/>
    <property type="match status" value="2"/>
</dbReference>
<dbReference type="Gene3D" id="1.10.8.430">
    <property type="entry name" value="Helical domain of apoptotic protease-activating factors"/>
    <property type="match status" value="1"/>
</dbReference>
<dbReference type="GO" id="GO:0006952">
    <property type="term" value="P:defense response"/>
    <property type="evidence" value="ECO:0007669"/>
    <property type="project" value="UniProtKB-KW"/>
</dbReference>
<dbReference type="InterPro" id="IPR000157">
    <property type="entry name" value="TIR_dom"/>
</dbReference>
<proteinExistence type="predicted"/>
<dbReference type="PROSITE" id="PS50104">
    <property type="entry name" value="TIR"/>
    <property type="match status" value="1"/>
</dbReference>
<evidence type="ECO:0000256" key="4">
    <source>
        <dbReference type="ARBA" id="ARBA00022821"/>
    </source>
</evidence>
<dbReference type="Pfam" id="PF01582">
    <property type="entry name" value="TIR"/>
    <property type="match status" value="1"/>
</dbReference>
<dbReference type="SUPFAM" id="SSF52058">
    <property type="entry name" value="L domain-like"/>
    <property type="match status" value="1"/>
</dbReference>
<dbReference type="PRINTS" id="PR00364">
    <property type="entry name" value="DISEASERSIST"/>
</dbReference>
<dbReference type="Proteomes" id="UP001291623">
    <property type="component" value="Unassembled WGS sequence"/>
</dbReference>
<keyword evidence="9" id="KW-1185">Reference proteome</keyword>
<dbReference type="EMBL" id="JAVYJV010000023">
    <property type="protein sequence ID" value="KAK4339840.1"/>
    <property type="molecule type" value="Genomic_DNA"/>
</dbReference>
<dbReference type="Gene3D" id="3.40.50.300">
    <property type="entry name" value="P-loop containing nucleotide triphosphate hydrolases"/>
    <property type="match status" value="1"/>
</dbReference>
<dbReference type="InterPro" id="IPR044974">
    <property type="entry name" value="Disease_R_plants"/>
</dbReference>
<dbReference type="GO" id="GO:0007165">
    <property type="term" value="P:signal transduction"/>
    <property type="evidence" value="ECO:0007669"/>
    <property type="project" value="InterPro"/>
</dbReference>
<organism evidence="8 9">
    <name type="scientific">Anisodus tanguticus</name>
    <dbReference type="NCBI Taxonomy" id="243964"/>
    <lineage>
        <taxon>Eukaryota</taxon>
        <taxon>Viridiplantae</taxon>
        <taxon>Streptophyta</taxon>
        <taxon>Embryophyta</taxon>
        <taxon>Tracheophyta</taxon>
        <taxon>Spermatophyta</taxon>
        <taxon>Magnoliopsida</taxon>
        <taxon>eudicotyledons</taxon>
        <taxon>Gunneridae</taxon>
        <taxon>Pentapetalae</taxon>
        <taxon>asterids</taxon>
        <taxon>lamiids</taxon>
        <taxon>Solanales</taxon>
        <taxon>Solanaceae</taxon>
        <taxon>Solanoideae</taxon>
        <taxon>Hyoscyameae</taxon>
        <taxon>Anisodus</taxon>
    </lineage>
</organism>
<feature type="domain" description="TIR" evidence="7">
    <location>
        <begin position="11"/>
        <end position="177"/>
    </location>
</feature>
<keyword evidence="5" id="KW-0175">Coiled coil</keyword>
<gene>
    <name evidence="8" type="ORF">RND71_041302</name>
</gene>
<protein>
    <recommendedName>
        <fullName evidence="7">TIR domain-containing protein</fullName>
    </recommendedName>
</protein>
<dbReference type="SUPFAM" id="SSF52540">
    <property type="entry name" value="P-loop containing nucleoside triphosphate hydrolases"/>
    <property type="match status" value="1"/>
</dbReference>
<reference evidence="8" key="1">
    <citation type="submission" date="2023-12" db="EMBL/GenBank/DDBJ databases">
        <title>Genome assembly of Anisodus tanguticus.</title>
        <authorList>
            <person name="Wang Y.-J."/>
        </authorList>
    </citation>
    <scope>NUCLEOTIDE SEQUENCE</scope>
    <source>
        <strain evidence="8">KB-2021</strain>
        <tissue evidence="8">Leaf</tissue>
    </source>
</reference>
<keyword evidence="4" id="KW-0611">Plant defense</keyword>
<dbReference type="PANTHER" id="PTHR11017:SF305">
    <property type="entry name" value="TMV RESISTANCE PROTEIN N-LIKE"/>
    <property type="match status" value="1"/>
</dbReference>
<dbReference type="GO" id="GO:0016020">
    <property type="term" value="C:membrane"/>
    <property type="evidence" value="ECO:0007669"/>
    <property type="project" value="UniProtKB-SubCell"/>
</dbReference>
<dbReference type="InterPro" id="IPR036390">
    <property type="entry name" value="WH_DNA-bd_sf"/>
</dbReference>
<accession>A0AAE1QUH1</accession>
<comment type="subcellular location">
    <subcellularLocation>
        <location evidence="1">Membrane</location>
        <topology evidence="1">Peripheral membrane protein</topology>
    </subcellularLocation>
</comment>
<evidence type="ECO:0000256" key="6">
    <source>
        <dbReference type="ARBA" id="ARBA00023136"/>
    </source>
</evidence>
<evidence type="ECO:0000256" key="1">
    <source>
        <dbReference type="ARBA" id="ARBA00004170"/>
    </source>
</evidence>
<evidence type="ECO:0000256" key="2">
    <source>
        <dbReference type="ARBA" id="ARBA00022614"/>
    </source>
</evidence>